<dbReference type="Proteomes" id="UP000501408">
    <property type="component" value="Chromosome 1"/>
</dbReference>
<feature type="region of interest" description="Disordered" evidence="1">
    <location>
        <begin position="94"/>
        <end position="113"/>
    </location>
</feature>
<evidence type="ECO:0000313" key="2">
    <source>
        <dbReference type="EMBL" id="QIR04999.1"/>
    </source>
</evidence>
<keyword evidence="2" id="KW-0645">Protease</keyword>
<dbReference type="RefSeq" id="WP_069589003.1">
    <property type="nucleotide sequence ID" value="NZ_CP050266.1"/>
</dbReference>
<feature type="compositionally biased region" description="Basic and acidic residues" evidence="1">
    <location>
        <begin position="43"/>
        <end position="56"/>
    </location>
</feature>
<proteinExistence type="predicted"/>
<feature type="compositionally biased region" description="Polar residues" evidence="1">
    <location>
        <begin position="1"/>
        <end position="10"/>
    </location>
</feature>
<evidence type="ECO:0000256" key="1">
    <source>
        <dbReference type="SAM" id="MobiDB-lite"/>
    </source>
</evidence>
<sequence length="157" mass="17665">MNISPASVSIPTVAPSVNPPTEQVARENRVREKIVPTKQPPALDHEKPATEQDKQLRNPSWDPSQHPNYSFDYTPESFKDADYNGANVANRIDAITRSEPGDEARPENGYPLGLKMPEEVLEKIEQLQRFERTRAVVAMRYQQATVANMPSEVLIVI</sequence>
<evidence type="ECO:0000313" key="3">
    <source>
        <dbReference type="Proteomes" id="UP000501408"/>
    </source>
</evidence>
<reference evidence="2 3" key="1">
    <citation type="submission" date="2020-03" db="EMBL/GenBank/DDBJ databases">
        <title>Genome mining reveals the biosynthetic pathways of PHA and ectoines of the halophilic strain Salinivibrio costicola M318 isolated from fermented shrimp paste.</title>
        <authorList>
            <person name="Doan T.V."/>
            <person name="Tran L.T."/>
            <person name="Trieu T.A."/>
            <person name="Nguyen Q.V."/>
            <person name="Quach T.N."/>
            <person name="Phi T.Q."/>
            <person name="Kumar S."/>
        </authorList>
    </citation>
    <scope>NUCLEOTIDE SEQUENCE [LARGE SCALE GENOMIC DNA]</scope>
    <source>
        <strain evidence="2 3">M318</strain>
    </source>
</reference>
<organism evidence="2 3">
    <name type="scientific">Salinivibrio costicola</name>
    <name type="common">Vibrio costicola</name>
    <dbReference type="NCBI Taxonomy" id="51367"/>
    <lineage>
        <taxon>Bacteria</taxon>
        <taxon>Pseudomonadati</taxon>
        <taxon>Pseudomonadota</taxon>
        <taxon>Gammaproteobacteria</taxon>
        <taxon>Vibrionales</taxon>
        <taxon>Vibrionaceae</taxon>
        <taxon>Salinivibrio</taxon>
    </lineage>
</organism>
<feature type="compositionally biased region" description="Basic and acidic residues" evidence="1">
    <location>
        <begin position="94"/>
        <end position="106"/>
    </location>
</feature>
<feature type="compositionally biased region" description="Polar residues" evidence="1">
    <location>
        <begin position="57"/>
        <end position="68"/>
    </location>
</feature>
<feature type="region of interest" description="Disordered" evidence="1">
    <location>
        <begin position="1"/>
        <end position="77"/>
    </location>
</feature>
<name>A0ABX6K0G1_SALCS</name>
<accession>A0ABX6K0G1</accession>
<protein>
    <submittedName>
        <fullName evidence="2">ATP-dependent Lon protease</fullName>
    </submittedName>
</protein>
<dbReference type="EMBL" id="CP050266">
    <property type="protein sequence ID" value="QIR04999.1"/>
    <property type="molecule type" value="Genomic_DNA"/>
</dbReference>
<feature type="compositionally biased region" description="Basic and acidic residues" evidence="1">
    <location>
        <begin position="24"/>
        <end position="35"/>
    </location>
</feature>
<gene>
    <name evidence="2" type="ORF">HBA18_00560</name>
</gene>
<keyword evidence="3" id="KW-1185">Reference proteome</keyword>
<keyword evidence="2" id="KW-0378">Hydrolase</keyword>
<dbReference type="GO" id="GO:0008233">
    <property type="term" value="F:peptidase activity"/>
    <property type="evidence" value="ECO:0007669"/>
    <property type="project" value="UniProtKB-KW"/>
</dbReference>
<dbReference type="GO" id="GO:0006508">
    <property type="term" value="P:proteolysis"/>
    <property type="evidence" value="ECO:0007669"/>
    <property type="project" value="UniProtKB-KW"/>
</dbReference>